<gene>
    <name evidence="5" type="ORF">ASU35_00685</name>
</gene>
<dbReference type="Pfam" id="PF08218">
    <property type="entry name" value="Citrate_ly_lig"/>
    <property type="match status" value="1"/>
</dbReference>
<dbReference type="PANTHER" id="PTHR40599">
    <property type="entry name" value="[CITRATE [PRO-3S]-LYASE] LIGASE"/>
    <property type="match status" value="1"/>
</dbReference>
<dbReference type="NCBIfam" id="TIGR00125">
    <property type="entry name" value="cyt_tran_rel"/>
    <property type="match status" value="1"/>
</dbReference>
<dbReference type="InterPro" id="IPR014729">
    <property type="entry name" value="Rossmann-like_a/b/a_fold"/>
</dbReference>
<dbReference type="STRING" id="290052.ASU35_00685"/>
<comment type="function">
    <text evidence="3">Acetylation of prosthetic group (2-(5''-phosphoribosyl)-3'-dephosphocoenzyme-A) of the gamma subunit of citrate lyase.</text>
</comment>
<evidence type="ECO:0000256" key="2">
    <source>
        <dbReference type="ARBA" id="ARBA00022840"/>
    </source>
</evidence>
<dbReference type="InterPro" id="IPR005216">
    <property type="entry name" value="Citrate_lyase_ligase"/>
</dbReference>
<dbReference type="InterPro" id="IPR013166">
    <property type="entry name" value="Citrate_lyase_ligase_C"/>
</dbReference>
<dbReference type="GO" id="GO:0016747">
    <property type="term" value="F:acyltransferase activity, transferring groups other than amino-acyl groups"/>
    <property type="evidence" value="ECO:0007669"/>
    <property type="project" value="InterPro"/>
</dbReference>
<protein>
    <recommendedName>
        <fullName evidence="3">[Citrate [pro-3S]-lyase] ligase</fullName>
        <ecNumber evidence="3">6.2.1.22</ecNumber>
    </recommendedName>
</protein>
<dbReference type="NCBIfam" id="TIGR00124">
    <property type="entry name" value="cit_ly_ligase"/>
    <property type="match status" value="1"/>
</dbReference>
<dbReference type="AlphaFoldDB" id="A0A0V8QJG6"/>
<dbReference type="GO" id="GO:0008771">
    <property type="term" value="F:[citrate (pro-3S)-lyase] ligase activity"/>
    <property type="evidence" value="ECO:0007669"/>
    <property type="project" value="UniProtKB-EC"/>
</dbReference>
<evidence type="ECO:0000313" key="5">
    <source>
        <dbReference type="EMBL" id="KSV60719.1"/>
    </source>
</evidence>
<keyword evidence="2 3" id="KW-0067">ATP-binding</keyword>
<dbReference type="InterPro" id="IPR004821">
    <property type="entry name" value="Cyt_trans-like"/>
</dbReference>
<reference evidence="5 6" key="1">
    <citation type="submission" date="2015-11" db="EMBL/GenBank/DDBJ databases">
        <title>Butyribacter intestini gen. nov., sp. nov., a butyric acid-producing bacterium of the family Lachnospiraceae isolated from the human faeces.</title>
        <authorList>
            <person name="Zou Y."/>
            <person name="Xue W."/>
            <person name="Luo G."/>
            <person name="Lv M."/>
        </authorList>
    </citation>
    <scope>NUCLEOTIDE SEQUENCE [LARGE SCALE GENOMIC DNA]</scope>
    <source>
        <strain evidence="5 6">ACET-33324</strain>
    </source>
</reference>
<evidence type="ECO:0000256" key="1">
    <source>
        <dbReference type="ARBA" id="ARBA00022741"/>
    </source>
</evidence>
<dbReference type="GO" id="GO:0016829">
    <property type="term" value="F:lyase activity"/>
    <property type="evidence" value="ECO:0007669"/>
    <property type="project" value="UniProtKB-KW"/>
</dbReference>
<dbReference type="PROSITE" id="PS51186">
    <property type="entry name" value="GNAT"/>
    <property type="match status" value="1"/>
</dbReference>
<evidence type="ECO:0000259" key="4">
    <source>
        <dbReference type="PROSITE" id="PS51186"/>
    </source>
</evidence>
<comment type="catalytic activity">
    <reaction evidence="3">
        <text>holo-[citrate lyase ACP] + acetate + ATP = acetyl-[citrate lyase ACP] + AMP + diphosphate</text>
        <dbReference type="Rhea" id="RHEA:23788"/>
        <dbReference type="Rhea" id="RHEA-COMP:10158"/>
        <dbReference type="Rhea" id="RHEA-COMP:13710"/>
        <dbReference type="ChEBI" id="CHEBI:30089"/>
        <dbReference type="ChEBI" id="CHEBI:30616"/>
        <dbReference type="ChEBI" id="CHEBI:33019"/>
        <dbReference type="ChEBI" id="CHEBI:82683"/>
        <dbReference type="ChEBI" id="CHEBI:137976"/>
        <dbReference type="ChEBI" id="CHEBI:456215"/>
        <dbReference type="EC" id="6.2.1.22"/>
    </reaction>
</comment>
<dbReference type="PIRSF" id="PIRSF005751">
    <property type="entry name" value="Acet_citr_lig"/>
    <property type="match status" value="1"/>
</dbReference>
<evidence type="ECO:0000313" key="6">
    <source>
        <dbReference type="Proteomes" id="UP000054874"/>
    </source>
</evidence>
<dbReference type="GO" id="GO:0005524">
    <property type="term" value="F:ATP binding"/>
    <property type="evidence" value="ECO:0007669"/>
    <property type="project" value="UniProtKB-UniRule"/>
</dbReference>
<dbReference type="Gene3D" id="3.40.630.30">
    <property type="match status" value="1"/>
</dbReference>
<keyword evidence="1 3" id="KW-0547">Nucleotide-binding</keyword>
<dbReference type="SMART" id="SM00764">
    <property type="entry name" value="Citrate_ly_lig"/>
    <property type="match status" value="1"/>
</dbReference>
<dbReference type="SUPFAM" id="SSF55729">
    <property type="entry name" value="Acyl-CoA N-acyltransferases (Nat)"/>
    <property type="match status" value="1"/>
</dbReference>
<organism evidence="5 6">
    <name type="scientific">Acetivibrio ethanolgignens</name>
    <dbReference type="NCBI Taxonomy" id="290052"/>
    <lineage>
        <taxon>Bacteria</taxon>
        <taxon>Bacillati</taxon>
        <taxon>Bacillota</taxon>
        <taxon>Clostridia</taxon>
        <taxon>Eubacteriales</taxon>
        <taxon>Oscillospiraceae</taxon>
        <taxon>Acetivibrio</taxon>
    </lineage>
</organism>
<evidence type="ECO:0000256" key="3">
    <source>
        <dbReference type="PIRNR" id="PIRNR005751"/>
    </source>
</evidence>
<dbReference type="Proteomes" id="UP000054874">
    <property type="component" value="Unassembled WGS sequence"/>
</dbReference>
<keyword evidence="6" id="KW-1185">Reference proteome</keyword>
<dbReference type="OrthoDB" id="9779753at2"/>
<feature type="domain" description="N-acetyltransferase" evidence="4">
    <location>
        <begin position="1"/>
        <end position="128"/>
    </location>
</feature>
<name>A0A0V8QJG6_9FIRM</name>
<accession>A0A0V8QJG6</accession>
<keyword evidence="3 5" id="KW-0436">Ligase</keyword>
<sequence>MSDYNITQIYPNDKGGNEQVNALLLAEGIRRDNNLDYTCGMLDENMNVIATGSCFGNTLRCMAVSSSHQGEGLMNQIVSHLVEVQFSRGNSQLFLYTKCNSAKFFGDLGFYEIVRIENQIVFMENRRDGFSSYLRQLASDNSEASSQKRTAALVMNANPFTLGHQYLVERAASENDLLHLFIVSEDKSLFPFAVRKKLAMEGTSHLHNICYHDSGPYIISSATFPSYFQKDESAVIESHAMLDLAIFTQIAQALHIGRRYVGEEPLSLVTGIYNQIMTKKLPENDIDCVIVPRKTTGSSADAPVISASHVRQAIKEENFALLESLVPQTTLSYLKSEEAKPVIRRIQAEANVIHY</sequence>
<dbReference type="SUPFAM" id="SSF52374">
    <property type="entry name" value="Nucleotidylyl transferase"/>
    <property type="match status" value="1"/>
</dbReference>
<dbReference type="PANTHER" id="PTHR40599:SF1">
    <property type="entry name" value="[CITRATE [PRO-3S]-LYASE] LIGASE"/>
    <property type="match status" value="1"/>
</dbReference>
<dbReference type="InterPro" id="IPR016181">
    <property type="entry name" value="Acyl_CoA_acyltransferase"/>
</dbReference>
<dbReference type="EC" id="6.2.1.22" evidence="3"/>
<dbReference type="Gene3D" id="3.40.50.620">
    <property type="entry name" value="HUPs"/>
    <property type="match status" value="1"/>
</dbReference>
<keyword evidence="5" id="KW-0456">Lyase</keyword>
<proteinExistence type="predicted"/>
<comment type="caution">
    <text evidence="5">The sequence shown here is derived from an EMBL/GenBank/DDBJ whole genome shotgun (WGS) entry which is preliminary data.</text>
</comment>
<dbReference type="CDD" id="cd02169">
    <property type="entry name" value="Citrate_lyase_ligase"/>
    <property type="match status" value="1"/>
</dbReference>
<dbReference type="EMBL" id="LNAM01000001">
    <property type="protein sequence ID" value="KSV60719.1"/>
    <property type="molecule type" value="Genomic_DNA"/>
</dbReference>
<dbReference type="RefSeq" id="WP_058351198.1">
    <property type="nucleotide sequence ID" value="NZ_CABMMD010000001.1"/>
</dbReference>
<dbReference type="InterPro" id="IPR000182">
    <property type="entry name" value="GNAT_dom"/>
</dbReference>